<reference evidence="7" key="1">
    <citation type="journal article" date="2019" name="Int. J. Syst. Evol. Microbiol.">
        <title>The Global Catalogue of Microorganisms (GCM) 10K type strain sequencing project: providing services to taxonomists for standard genome sequencing and annotation.</title>
        <authorList>
            <consortium name="The Broad Institute Genomics Platform"/>
            <consortium name="The Broad Institute Genome Sequencing Center for Infectious Disease"/>
            <person name="Wu L."/>
            <person name="Ma J."/>
        </authorList>
    </citation>
    <scope>NUCLEOTIDE SEQUENCE [LARGE SCALE GENOMIC DNA]</scope>
    <source>
        <strain evidence="7">KCTC 42730</strain>
    </source>
</reference>
<evidence type="ECO:0000259" key="3">
    <source>
        <dbReference type="Pfam" id="PF00933"/>
    </source>
</evidence>
<evidence type="ECO:0000256" key="1">
    <source>
        <dbReference type="ARBA" id="ARBA00022801"/>
    </source>
</evidence>
<dbReference type="SUPFAM" id="SSF51445">
    <property type="entry name" value="(Trans)glycosidases"/>
    <property type="match status" value="1"/>
</dbReference>
<dbReference type="Pfam" id="PF00933">
    <property type="entry name" value="Glyco_hydro_3"/>
    <property type="match status" value="1"/>
</dbReference>
<protein>
    <submittedName>
        <fullName evidence="6">Glycoside hydrolase family 3 N-terminal domain-containing protein</fullName>
    </submittedName>
</protein>
<dbReference type="InterPro" id="IPR036962">
    <property type="entry name" value="Glyco_hydro_3_N_sf"/>
</dbReference>
<dbReference type="RefSeq" id="WP_377127237.1">
    <property type="nucleotide sequence ID" value="NZ_JBHRSD010000035.1"/>
</dbReference>
<dbReference type="InterPro" id="IPR051915">
    <property type="entry name" value="Cellulose_Degrad_GH3"/>
</dbReference>
<name>A0ABV7CP34_9GAMM</name>
<accession>A0ABV7CP34</accession>
<dbReference type="Gene3D" id="3.20.20.300">
    <property type="entry name" value="Glycoside hydrolase, family 3, N-terminal domain"/>
    <property type="match status" value="1"/>
</dbReference>
<dbReference type="Gene3D" id="2.60.120.430">
    <property type="entry name" value="Galactose-binding lectin"/>
    <property type="match status" value="1"/>
</dbReference>
<dbReference type="EMBL" id="JBHRSD010000035">
    <property type="protein sequence ID" value="MFC3034267.1"/>
    <property type="molecule type" value="Genomic_DNA"/>
</dbReference>
<dbReference type="GO" id="GO:0016787">
    <property type="term" value="F:hydrolase activity"/>
    <property type="evidence" value="ECO:0007669"/>
    <property type="project" value="UniProtKB-KW"/>
</dbReference>
<organism evidence="6 7">
    <name type="scientific">Pseudoalteromonas fenneropenaei</name>
    <dbReference type="NCBI Taxonomy" id="1737459"/>
    <lineage>
        <taxon>Bacteria</taxon>
        <taxon>Pseudomonadati</taxon>
        <taxon>Pseudomonadota</taxon>
        <taxon>Gammaproteobacteria</taxon>
        <taxon>Alteromonadales</taxon>
        <taxon>Pseudoalteromonadaceae</taxon>
        <taxon>Pseudoalteromonas</taxon>
    </lineage>
</organism>
<dbReference type="InterPro" id="IPR036881">
    <property type="entry name" value="Glyco_hydro_3_C_sf"/>
</dbReference>
<dbReference type="SUPFAM" id="SSF52279">
    <property type="entry name" value="Beta-D-glucan exohydrolase, C-terminal domain"/>
    <property type="match status" value="1"/>
</dbReference>
<dbReference type="PROSITE" id="PS51257">
    <property type="entry name" value="PROKAR_LIPOPROTEIN"/>
    <property type="match status" value="1"/>
</dbReference>
<dbReference type="Pfam" id="PF01915">
    <property type="entry name" value="Glyco_hydro_3_C"/>
    <property type="match status" value="1"/>
</dbReference>
<evidence type="ECO:0000256" key="2">
    <source>
        <dbReference type="SAM" id="SignalP"/>
    </source>
</evidence>
<dbReference type="Proteomes" id="UP001595453">
    <property type="component" value="Unassembled WGS sequence"/>
</dbReference>
<sequence>MKKNRFILNLAAAAVASSLLAACSKPQVETQTKKPDEIWPHIQSAIATDAQVEAKVQALLAELTLEQKVAQTIQPEIRSITVEDMQRYGFGSYLNGGGAFPNDNKHAAISDWVALAEAMYQASIDDTLDGTTIPTIWGTDAVHGHNNVIGATIFPHNIGLGATHNAELIKQIGAITAREVRATGIDWVFAPTVATVRDDRWGRTYEGYSEDPELVRAYAAAMVMGLQGEPQQDLFSKDKVISTVKHFIGDGGTVGGDDQGDNIASEAELFNIHAQGYVGGLAAGAQTVMASFNSWQGNKAHGSHYLLTEVLKNKMGFDGFVVGDWNGHGQVPGCSNESCAQAMNAGLDMFMVPGPEWKPLLENTIAQVKSGEIPLSRLDDAVARILRVKVRAGLFTAPSPAQRALQVSADVIGAKAHREVAKQAVRESLVLLKNEQALLPLNPKQRILLAGDAADNIGKQSGGWSITWQGTGNSNDDFPGGTSIYDGIAAQVKAAGGEIELNTEGDYSQKPDVAVVVFGEEPYAEGNGDIANLEYQRGNKRDLALLKKLKEQGIPVVSVFISGRPLWVNPELNASDAFVAAWLPGSEGSAVADVLLQDAHGQVQHDFKGKLSFSWPATPEQTTVNRFDADYQPLLPYGYGLSYQSHDKDKIKLSDLSEQSTLTTETAVVDIMLGDIKAPNWAEVVEADSTLRIASSTLSGQYLTVKTADRKVQEDARSLEFNGQGNASFAIRAAFPLDLRSQLAADAKLYLSVARQSAEIADVQLNALCDAECGKAISIREQLLSQPEGQWQTLAIPLRCLQSDNNPMAGAMTLLQLSAGDKASFAVSEVYIDAKVHPATELTCQ</sequence>
<keyword evidence="1 6" id="KW-0378">Hydrolase</keyword>
<dbReference type="InterPro" id="IPR041443">
    <property type="entry name" value="Exop_C"/>
</dbReference>
<evidence type="ECO:0000259" key="4">
    <source>
        <dbReference type="Pfam" id="PF01915"/>
    </source>
</evidence>
<comment type="caution">
    <text evidence="6">The sequence shown here is derived from an EMBL/GenBank/DDBJ whole genome shotgun (WGS) entry which is preliminary data.</text>
</comment>
<evidence type="ECO:0000313" key="7">
    <source>
        <dbReference type="Proteomes" id="UP001595453"/>
    </source>
</evidence>
<dbReference type="InterPro" id="IPR001764">
    <property type="entry name" value="Glyco_hydro_3_N"/>
</dbReference>
<dbReference type="Pfam" id="PF18559">
    <property type="entry name" value="Exop_C"/>
    <property type="match status" value="1"/>
</dbReference>
<feature type="domain" description="Glycoside hydrolase family 3 C-terminal" evidence="4">
    <location>
        <begin position="429"/>
        <end position="643"/>
    </location>
</feature>
<dbReference type="InterPro" id="IPR017853">
    <property type="entry name" value="GH"/>
</dbReference>
<dbReference type="Gene3D" id="3.40.50.1700">
    <property type="entry name" value="Glycoside hydrolase family 3 C-terminal domain"/>
    <property type="match status" value="1"/>
</dbReference>
<keyword evidence="2" id="KW-0732">Signal</keyword>
<feature type="signal peptide" evidence="2">
    <location>
        <begin position="1"/>
        <end position="21"/>
    </location>
</feature>
<evidence type="ECO:0000313" key="6">
    <source>
        <dbReference type="EMBL" id="MFC3034267.1"/>
    </source>
</evidence>
<dbReference type="PRINTS" id="PR00133">
    <property type="entry name" value="GLHYDRLASE3"/>
</dbReference>
<feature type="domain" description="ExoP galactose-binding-like" evidence="5">
    <location>
        <begin position="685"/>
        <end position="832"/>
    </location>
</feature>
<keyword evidence="7" id="KW-1185">Reference proteome</keyword>
<proteinExistence type="predicted"/>
<evidence type="ECO:0000259" key="5">
    <source>
        <dbReference type="Pfam" id="PF18559"/>
    </source>
</evidence>
<dbReference type="PANTHER" id="PTHR30620:SF77">
    <property type="entry name" value="LYSOSOMAL BETA GLUCOSIDASE-LIKE"/>
    <property type="match status" value="1"/>
</dbReference>
<feature type="domain" description="Glycoside hydrolase family 3 N-terminal" evidence="3">
    <location>
        <begin position="64"/>
        <end position="388"/>
    </location>
</feature>
<gene>
    <name evidence="6" type="ORF">ACFOEE_17310</name>
</gene>
<feature type="chain" id="PRO_5046358922" evidence="2">
    <location>
        <begin position="22"/>
        <end position="845"/>
    </location>
</feature>
<dbReference type="InterPro" id="IPR002772">
    <property type="entry name" value="Glyco_hydro_3_C"/>
</dbReference>
<dbReference type="PANTHER" id="PTHR30620">
    <property type="entry name" value="PERIPLASMIC BETA-GLUCOSIDASE-RELATED"/>
    <property type="match status" value="1"/>
</dbReference>